<dbReference type="RefSeq" id="WP_274079475.1">
    <property type="nucleotide sequence ID" value="NZ_JANIAM010000020.1"/>
</dbReference>
<dbReference type="Pfam" id="PF07205">
    <property type="entry name" value="DUF1413"/>
    <property type="match status" value="1"/>
</dbReference>
<organism evidence="1 3">
    <name type="scientific">Pseudomonas asiatica</name>
    <dbReference type="NCBI Taxonomy" id="2219225"/>
    <lineage>
        <taxon>Bacteria</taxon>
        <taxon>Pseudomonadati</taxon>
        <taxon>Pseudomonadota</taxon>
        <taxon>Gammaproteobacteria</taxon>
        <taxon>Pseudomonadales</taxon>
        <taxon>Pseudomonadaceae</taxon>
        <taxon>Pseudomonas</taxon>
    </lineage>
</organism>
<dbReference type="AlphaFoldDB" id="A0A9X4D3P6"/>
<sequence>MMITLELRNDLLAALLERSKAANSNPDELINTLLASALGQPAPEVQSVDPEEVVKLALGKVRELPANQEFTLDDVIDQATWHKMSTGDRKSLGKGFRKQAEASGLAKWADRNSSNKAIYIRQS</sequence>
<reference evidence="1" key="1">
    <citation type="submission" date="2022-07" db="EMBL/GenBank/DDBJ databases">
        <title>Multi-strain Analysis of Pseudomonas putida Reveals Metabolic and Genetic Diversity.</title>
        <authorList>
            <person name="Monk J.M."/>
        </authorList>
    </citation>
    <scope>NUCLEOTIDE SEQUENCE</scope>
    <source>
        <strain evidence="1">17514</strain>
        <strain evidence="2">17633</strain>
    </source>
</reference>
<keyword evidence="1" id="KW-0238">DNA-binding</keyword>
<dbReference type="Proteomes" id="UP001150728">
    <property type="component" value="Unassembled WGS sequence"/>
</dbReference>
<name>A0A9X4D3P6_9PSED</name>
<dbReference type="InterPro" id="IPR010813">
    <property type="entry name" value="DUF1413"/>
</dbReference>
<evidence type="ECO:0000313" key="1">
    <source>
        <dbReference type="EMBL" id="MDD2108735.1"/>
    </source>
</evidence>
<comment type="caution">
    <text evidence="1">The sequence shown here is derived from an EMBL/GenBank/DDBJ whole genome shotgun (WGS) entry which is preliminary data.</text>
</comment>
<dbReference type="EMBL" id="JANIAN010000034">
    <property type="protein sequence ID" value="MDD2108735.1"/>
    <property type="molecule type" value="Genomic_DNA"/>
</dbReference>
<proteinExistence type="predicted"/>
<dbReference type="EMBL" id="JANIAM010000020">
    <property type="protein sequence ID" value="MDD2114433.1"/>
    <property type="molecule type" value="Genomic_DNA"/>
</dbReference>
<dbReference type="Proteomes" id="UP001150678">
    <property type="component" value="Unassembled WGS sequence"/>
</dbReference>
<evidence type="ECO:0000313" key="2">
    <source>
        <dbReference type="EMBL" id="MDD2114433.1"/>
    </source>
</evidence>
<protein>
    <submittedName>
        <fullName evidence="1">Single-stranded DNA-binding protein</fullName>
    </submittedName>
</protein>
<gene>
    <name evidence="1" type="ORF">NP533_21360</name>
    <name evidence="2" type="ORF">NP554_21865</name>
</gene>
<dbReference type="GO" id="GO:0003677">
    <property type="term" value="F:DNA binding"/>
    <property type="evidence" value="ECO:0007669"/>
    <property type="project" value="UniProtKB-KW"/>
</dbReference>
<accession>A0A9X4D3P6</accession>
<evidence type="ECO:0000313" key="3">
    <source>
        <dbReference type="Proteomes" id="UP001150678"/>
    </source>
</evidence>